<evidence type="ECO:0000313" key="12">
    <source>
        <dbReference type="EMBL" id="GHP02169.1"/>
    </source>
</evidence>
<comment type="similarity">
    <text evidence="2">Belongs to the ABC transporter superfamily. ABCA family. CPR flippase (TC 3.A.1.211) subfamily.</text>
</comment>
<evidence type="ECO:0000256" key="8">
    <source>
        <dbReference type="ARBA" id="ARBA00023136"/>
    </source>
</evidence>
<feature type="region of interest" description="Disordered" evidence="9">
    <location>
        <begin position="1"/>
        <end position="37"/>
    </location>
</feature>
<keyword evidence="5" id="KW-0547">Nucleotide-binding</keyword>
<keyword evidence="6" id="KW-0067">ATP-binding</keyword>
<accession>A0A830H9P0</accession>
<dbReference type="Proteomes" id="UP000660262">
    <property type="component" value="Unassembled WGS sequence"/>
</dbReference>
<comment type="caution">
    <text evidence="12">The sequence shown here is derived from an EMBL/GenBank/DDBJ whole genome shotgun (WGS) entry which is preliminary data.</text>
</comment>
<dbReference type="GO" id="GO:0005319">
    <property type="term" value="F:lipid transporter activity"/>
    <property type="evidence" value="ECO:0007669"/>
    <property type="project" value="TreeGrafter"/>
</dbReference>
<keyword evidence="3" id="KW-0813">Transport</keyword>
<dbReference type="InterPro" id="IPR026082">
    <property type="entry name" value="ABCA"/>
</dbReference>
<feature type="transmembrane region" description="Helical" evidence="10">
    <location>
        <begin position="543"/>
        <end position="566"/>
    </location>
</feature>
<evidence type="ECO:0000259" key="11">
    <source>
        <dbReference type="PROSITE" id="PS50893"/>
    </source>
</evidence>
<evidence type="ECO:0000256" key="5">
    <source>
        <dbReference type="ARBA" id="ARBA00022741"/>
    </source>
</evidence>
<dbReference type="InterPro" id="IPR003593">
    <property type="entry name" value="AAA+_ATPase"/>
</dbReference>
<sequence length="1862" mass="202841">MSMSISMASHSHSRHSSRDDEASASPPSNNNNNNLLTTNARVGGRALAIAQLGAILRKNLLVRSRGRPRGGSCNVCAGTTGFLIEVALPLVFLLLCCLPRYLAPVVQNAQNADAPVNVGESTHDRWTPQSPAFSLRKPAVMMCPDDDAQPDVTRERLSKVARSIAASVACDAVDEFVKHESNVTKLIEHVPFPVWIFADVRTMLQPGWTPPPEMLNCVNDCESKQCVDFVTNSTFSTYDTTQDALDRLHSLEPAFTTPFVVTVKSLDSDSGLDYAIRMNHTDVPSTKQFYFKFFGEPPYKYKQYWAFVNVQSRVDRAMIGLLQEEREGKQASDAPESLDVDLQIQTFPWIAYTLDVGAIAASGFFSLLIIFAFILPAKSTATALVEEKEQRQREGMLLLGLSEPLYWTTWFITSFGLQAISSLGMAAIGTYCFRYSNPLLLLCFYLSCSFAVTSFAFFMSTLFSTAKVASVCVVFLYIAFRIPGDVVEVMYPNGHPSYYWTSLLPPCAMGMFVRSLVTLEIGQFGVNWDTLNIDVLDNPSCPYTALDAILFIILDGFLYLILTWYFDKVMPKPWGTALPPWFLFAADYWFPARRERSERKAALSASASREQLAGAENEVDHDTAPLIMPPNSNREGVHLRGLTKVFDGGKIVAVDNVDLSMNSGEITCLLGHNGAGKTTTISMLTGMLPPSAGDATIKGKSVAREMTAIRQSLGLVPQFDILWDSVTVREHLEIYSRIKGAPTIDAARDEAVAAARSVDLSDKIDTPASALSGGQRRKLSLAIAYLGNPSVVFLDEPTSGMDPYARRFCWDLIRKKRESRVVVLTTHFLDEADLLADRIAIMAGGKVAAAGTPIELKTSHGCGYTLTVTLSSDSSLEGAGNARDKLAARVAEHADVPSDCITGNAAEMRFELPQEASPQFPKLLRMLEDDGASLGVSAFGLSCTTLEDVFLKVGEPSDVPDSRSIMNNSHPSGAREEEMPHENGEETRLLLRDERSDDTMTRGAIATRPTLSGQFSALLYKRWCWLRRDKLAFSTQLLIPVLCVILAQIAGKAALQPPHLPSLSLDRQHCMQGYKALAAASASVRSGGDNNLGSKVFATYPSADEYDSLENSTCTTYSECHSSAIDATLPGYLLRNWFDGYHNYDAFLLNGPTSTGPLNASLSYVILANQTAYHAIPAAVAEMDGAILRSLLGGDGTVRVRSFPLPFDRSEDATKGNEMANDTLLVLCVSMAVAILSAGFAVFIVRERECGARHVQFVSGVSGLAYWTSAYVADMIFYLGSLLLIFCTFFIFKLEQYMGDGALAVALILILFAMASLPLTYLLQRIFTNEIKALTRLTLVYFLFSFITAIGAIIVQVLAAQDLGKTRNAYHIIEWVFRIVPHYCVAKALFDLSSNKVGFLSLVTPPYEYKIFSPLAMEVTGWNMVFLAIEAVAFSTILLLIECPPSWLASASRLLWRRLGESDSSKAKGAAAASQVADDSVRAEHGRVSSFFIEAAQRRQRTLGEYYDDDEDGGGGVGVGGGGGSLPPLCCYDVHKVYPSGKMAISQVAFAAERGQVFGLLGVNGAGKTSMFRTMTGETVPTSGDALVCGTSIISNMREARTNLGYAPQFDATLPLLTAREHLQLYARLRGATVEDSAWLASDLLRRVGLTKHADKPSHALSGGNRRKLSVGIALVSAPSVVLLDEPSTGMDAGAKRSLWRVLDSERAGRAVVLTTHSMEECEATCQRLTIMVDGACRTIGTLQEVKTWYGTGYTLSFRVSTDDALQSLDAFLRGSLQGIIPVPERGAALTAKYRLPDTTTTRLSDVFTVIEQELAAERSGTGGRIGDGGILEYAISQSTLEDCFLRFAATQEGTQGVDDVV</sequence>
<feature type="compositionally biased region" description="Basic and acidic residues" evidence="9">
    <location>
        <begin position="973"/>
        <end position="984"/>
    </location>
</feature>
<evidence type="ECO:0000256" key="2">
    <source>
        <dbReference type="ARBA" id="ARBA00008526"/>
    </source>
</evidence>
<dbReference type="EMBL" id="BNJQ01000002">
    <property type="protein sequence ID" value="GHP02169.1"/>
    <property type="molecule type" value="Genomic_DNA"/>
</dbReference>
<feature type="region of interest" description="Disordered" evidence="9">
    <location>
        <begin position="960"/>
        <end position="984"/>
    </location>
</feature>
<feature type="domain" description="ABC transporter" evidence="11">
    <location>
        <begin position="637"/>
        <end position="869"/>
    </location>
</feature>
<evidence type="ECO:0000256" key="9">
    <source>
        <dbReference type="SAM" id="MobiDB-lite"/>
    </source>
</evidence>
<keyword evidence="8 10" id="KW-0472">Membrane</keyword>
<dbReference type="Gene3D" id="3.40.50.300">
    <property type="entry name" value="P-loop containing nucleotide triphosphate hydrolases"/>
    <property type="match status" value="2"/>
</dbReference>
<proteinExistence type="inferred from homology"/>
<dbReference type="PROSITE" id="PS50893">
    <property type="entry name" value="ABC_TRANSPORTER_2"/>
    <property type="match status" value="2"/>
</dbReference>
<dbReference type="InterPro" id="IPR017871">
    <property type="entry name" value="ABC_transporter-like_CS"/>
</dbReference>
<feature type="transmembrane region" description="Helical" evidence="10">
    <location>
        <begin position="1304"/>
        <end position="1327"/>
    </location>
</feature>
<feature type="transmembrane region" description="Helical" evidence="10">
    <location>
        <begin position="439"/>
        <end position="458"/>
    </location>
</feature>
<dbReference type="GO" id="GO:0016887">
    <property type="term" value="F:ATP hydrolysis activity"/>
    <property type="evidence" value="ECO:0007669"/>
    <property type="project" value="InterPro"/>
</dbReference>
<feature type="transmembrane region" description="Helical" evidence="10">
    <location>
        <begin position="396"/>
        <end position="419"/>
    </location>
</feature>
<keyword evidence="7 10" id="KW-1133">Transmembrane helix</keyword>
<dbReference type="InterPro" id="IPR013525">
    <property type="entry name" value="ABC2_TM"/>
</dbReference>
<evidence type="ECO:0000256" key="1">
    <source>
        <dbReference type="ARBA" id="ARBA00004141"/>
    </source>
</evidence>
<feature type="transmembrane region" description="Helical" evidence="10">
    <location>
        <begin position="349"/>
        <end position="375"/>
    </location>
</feature>
<dbReference type="CDD" id="cd03263">
    <property type="entry name" value="ABC_subfamily_A"/>
    <property type="match status" value="2"/>
</dbReference>
<dbReference type="OrthoDB" id="509600at2759"/>
<feature type="transmembrane region" description="Helical" evidence="10">
    <location>
        <begin position="1224"/>
        <end position="1245"/>
    </location>
</feature>
<dbReference type="FunFam" id="3.40.50.300:FF:000335">
    <property type="entry name" value="ATP binding cassette subfamily A member 5"/>
    <property type="match status" value="1"/>
</dbReference>
<feature type="domain" description="ABC transporter" evidence="11">
    <location>
        <begin position="1529"/>
        <end position="1759"/>
    </location>
</feature>
<feature type="transmembrane region" description="Helical" evidence="10">
    <location>
        <begin position="1339"/>
        <end position="1360"/>
    </location>
</feature>
<dbReference type="InterPro" id="IPR003439">
    <property type="entry name" value="ABC_transporter-like_ATP-bd"/>
</dbReference>
<protein>
    <recommendedName>
        <fullName evidence="11">ABC transporter domain-containing protein</fullName>
    </recommendedName>
</protein>
<dbReference type="SMART" id="SM00382">
    <property type="entry name" value="AAA"/>
    <property type="match status" value="2"/>
</dbReference>
<evidence type="ECO:0000256" key="6">
    <source>
        <dbReference type="ARBA" id="ARBA00022840"/>
    </source>
</evidence>
<name>A0A830H9P0_9CHLO</name>
<organism evidence="12 13">
    <name type="scientific">Pycnococcus provasolii</name>
    <dbReference type="NCBI Taxonomy" id="41880"/>
    <lineage>
        <taxon>Eukaryota</taxon>
        <taxon>Viridiplantae</taxon>
        <taxon>Chlorophyta</taxon>
        <taxon>Pseudoscourfieldiophyceae</taxon>
        <taxon>Pseudoscourfieldiales</taxon>
        <taxon>Pycnococcaceae</taxon>
        <taxon>Pycnococcus</taxon>
    </lineage>
</organism>
<dbReference type="SUPFAM" id="SSF52540">
    <property type="entry name" value="P-loop containing nucleoside triphosphate hydrolases"/>
    <property type="match status" value="2"/>
</dbReference>
<dbReference type="PANTHER" id="PTHR19229:SF250">
    <property type="entry name" value="ABC TRANSPORTER DOMAIN-CONTAINING PROTEIN-RELATED"/>
    <property type="match status" value="1"/>
</dbReference>
<dbReference type="GO" id="GO:0140359">
    <property type="term" value="F:ABC-type transporter activity"/>
    <property type="evidence" value="ECO:0007669"/>
    <property type="project" value="InterPro"/>
</dbReference>
<keyword evidence="13" id="KW-1185">Reference proteome</keyword>
<keyword evidence="4 10" id="KW-0812">Transmembrane</keyword>
<dbReference type="Pfam" id="PF00005">
    <property type="entry name" value="ABC_tran"/>
    <property type="match status" value="2"/>
</dbReference>
<dbReference type="FunFam" id="3.40.50.300:FF:000933">
    <property type="entry name" value="ABC transporter A family member 7"/>
    <property type="match status" value="1"/>
</dbReference>
<dbReference type="GO" id="GO:0005524">
    <property type="term" value="F:ATP binding"/>
    <property type="evidence" value="ECO:0007669"/>
    <property type="project" value="UniProtKB-KW"/>
</dbReference>
<dbReference type="InterPro" id="IPR027417">
    <property type="entry name" value="P-loop_NTPase"/>
</dbReference>
<gene>
    <name evidence="12" type="ORF">PPROV_000092600</name>
</gene>
<dbReference type="GO" id="GO:0016020">
    <property type="term" value="C:membrane"/>
    <property type="evidence" value="ECO:0007669"/>
    <property type="project" value="UniProtKB-SubCell"/>
</dbReference>
<feature type="compositionally biased region" description="Low complexity" evidence="9">
    <location>
        <begin position="23"/>
        <end position="37"/>
    </location>
</feature>
<dbReference type="PANTHER" id="PTHR19229">
    <property type="entry name" value="ATP-BINDING CASSETTE TRANSPORTER SUBFAMILY A ABCA"/>
    <property type="match status" value="1"/>
</dbReference>
<dbReference type="Pfam" id="PF12698">
    <property type="entry name" value="ABC2_membrane_3"/>
    <property type="match status" value="2"/>
</dbReference>
<evidence type="ECO:0000256" key="4">
    <source>
        <dbReference type="ARBA" id="ARBA00022692"/>
    </source>
</evidence>
<comment type="subcellular location">
    <subcellularLocation>
        <location evidence="1">Membrane</location>
        <topology evidence="1">Multi-pass membrane protein</topology>
    </subcellularLocation>
</comment>
<feature type="transmembrane region" description="Helical" evidence="10">
    <location>
        <begin position="465"/>
        <end position="483"/>
    </location>
</feature>
<evidence type="ECO:0000256" key="10">
    <source>
        <dbReference type="SAM" id="Phobius"/>
    </source>
</evidence>
<reference evidence="12" key="1">
    <citation type="submission" date="2020-10" db="EMBL/GenBank/DDBJ databases">
        <title>Unveiling of a novel bifunctional photoreceptor, Dualchrome1, isolated from a cosmopolitan green alga.</title>
        <authorList>
            <person name="Suzuki S."/>
            <person name="Kawachi M."/>
        </authorList>
    </citation>
    <scope>NUCLEOTIDE SEQUENCE</scope>
    <source>
        <strain evidence="12">NIES 2893</strain>
    </source>
</reference>
<evidence type="ECO:0000256" key="3">
    <source>
        <dbReference type="ARBA" id="ARBA00022448"/>
    </source>
</evidence>
<feature type="transmembrane region" description="Helical" evidence="10">
    <location>
        <begin position="503"/>
        <end position="522"/>
    </location>
</feature>
<feature type="transmembrane region" description="Helical" evidence="10">
    <location>
        <begin position="1275"/>
        <end position="1292"/>
    </location>
</feature>
<dbReference type="PROSITE" id="PS00211">
    <property type="entry name" value="ABC_TRANSPORTER_1"/>
    <property type="match status" value="2"/>
</dbReference>
<evidence type="ECO:0000256" key="7">
    <source>
        <dbReference type="ARBA" id="ARBA00022989"/>
    </source>
</evidence>
<evidence type="ECO:0000313" key="13">
    <source>
        <dbReference type="Proteomes" id="UP000660262"/>
    </source>
</evidence>
<feature type="transmembrane region" description="Helical" evidence="10">
    <location>
        <begin position="572"/>
        <end position="590"/>
    </location>
</feature>
<feature type="compositionally biased region" description="Low complexity" evidence="9">
    <location>
        <begin position="1"/>
        <end position="10"/>
    </location>
</feature>